<name>A0A6L2KVS5_TANCI</name>
<feature type="compositionally biased region" description="Acidic residues" evidence="1">
    <location>
        <begin position="252"/>
        <end position="299"/>
    </location>
</feature>
<feature type="compositionally biased region" description="Low complexity" evidence="1">
    <location>
        <begin position="619"/>
        <end position="637"/>
    </location>
</feature>
<feature type="compositionally biased region" description="Basic and acidic residues" evidence="1">
    <location>
        <begin position="994"/>
        <end position="1004"/>
    </location>
</feature>
<feature type="compositionally biased region" description="Polar residues" evidence="1">
    <location>
        <begin position="1377"/>
        <end position="1401"/>
    </location>
</feature>
<evidence type="ECO:0000313" key="2">
    <source>
        <dbReference type="EMBL" id="GEU53731.1"/>
    </source>
</evidence>
<sequence>MLHIFPRLPHQPFIEPPFEEEILAFLCFLRHSAVFRKLTDEDFVYQVEHKDTKKSNEMYYPRFTKVIIHHFMSKDLSIPRRNNVNWHYVRDDHMFSMIKLVSRHQNTQQFGALLPIELTNEHIKNSNAYKQYYTVATGVTQAKPKASVWKTRSSFNTTITPLTTAAGPRLTTSKKGKQAAKASKAKSLSALSKVAMKEAQQLKLATKRSLQQTHISQASGSGTDEGTSTLLGVPVVPTDESEEDISWKSTDDEGDDDEGNDGGDDDDDIDDGEEGGGDDDDEDDDEKEGNDDDDQEDKGDDDKDNEKECSDDGQAFDDEEFIHPSLSTHAEEETRDEESFDPILKTPENSDDEGNGEENLGVNVDREEGHDEKEEEDELYRDVNINQRKGMESIFETTSHMDVQTPTSVAPLPMSAPTITSSTIATITTTQQAPTLSTTSPSTLLQDLPNFGSLFGFDHQLKTLEANFSKFSQTNQFPRASDRFPDEAQADNDEFLKTIDENMQKIIKEQVKEQVKTSYAIATDLSKMELKKILIEKMEGNKSIQQSNEQRNLYKALVEAYESDKIILDTYEDTVTLKRRHDDDVDRDEEPSAGSDQGSKRRREGKEPESASALIETATRSTGRSTQGSRSRQTSTSKSAIVEEPMQTTFEMEEPSHPEYETWVMQSLVELEYRVEEVYKATTDQLDWVNPKGQQYPHNLLKPLPLIPNNRGRRVIPFDHFINNDLEYLRGGASSRKYTTFVTKTKATNYEHIKWIEDLGRKRQQFYGFAVNQESARDVYSKRRIIAVTELKIVEWHNYKHLDWITVRRDDGKLYKFKEGDFKRLRIQDIEDMLLLLIQGKLTNLTVKECFAFNVSLRMFTRSIVIQRRVEDLQLGVESYQKKLNLTNPDTDGTIIDVFIALDDRLKGNRMQYLPQSIWRKSDEDRAAAMIQAIDKRLKIRRIIRSLERNEDIRWLGIDNATRMRTRSVGWPAAKSLRGGTGVRVGTGGRGRRPKEGNDERVDDLNSQGNCQGMGVNGGVEGVNGNFGNLGNVGSQNGNVIVNGNRVGCLYKEFLACNPKEYDGKEGTIVLIQWIEKMKYVHDMSGCSIDQKVKYTEGSFMGKALTWWNSLIRTLSQEAGHLAYTDRFHELAWLVPHLVTTKSRMIKRYVYGLSLQIHGMVVATEPKTIQKVVQISGSLTDEAVRNGSIKKFEKRGNVGELNKDKSGRDDNKKTRTVNIFATTVNPVGRESMGTWPKCTTCNSYHAPKGPCRTCFNCNRPGHVMSVVVSTMSVQERAKHKREYDRRMNDIMMQSKKGNVDSSKALDDGLLVTESNETNSERLVSSSKFRNDTHIDDADINSVSDKQPMVENDYLEKAKKKTQDKNRNLKPREMPSAKTHNTPNACTPKPWSNNQTSRNWPASKSCEETLKAMQKADHYRNHSLFLNFKHFVCLTCQKCVFNANHDACITKFLKEVNSRAKIQPNKTRNSNKPVNPTSHTQKPGRKIVTRHSFSPNKSFAVHEKINTLRSCLRWIPTGRIFSTASLKWVPTRQTFTSSTTMVDYEPTNGSNDYITNPYKCDQTLNVSEGTLDLSAGTFYNPEKERLKVCLLKRVIYQKLGFQEFMYDEQGQWLLITSDPHPCFMIMASVKQHFRPRSSMKRKVVDNPAPEVIAPNAEVVTLVLTVSTGSPSSTTVDQDAPSPSNSQTTPETQTFVISNDVEEDNHDLDIAHMNNDLIIGVHELPKSLTFCDAPPHEALHKDSNYEGSSSNMRKTHTLFISLGRWTKDHPIENVIGDPSRSVSTRKQLQTDARQPIACVQALKGSLWSQTSTTCMVRHDVTFPYFSTFFEGAVDPTLFTRKEGNDLLLDTGMYLTAYADADHVGCQDSRCSTSGSAQFLDYGFQLNKIPLYCDNKSAIALYYNSVQHSRAKHIDVRYHFIKEQVENGIVELYFVRTEYQLADIFTKPLPRERFNFLIKKLGIKSLSSKTLKRLAEEMDE</sequence>
<organism evidence="2">
    <name type="scientific">Tanacetum cinerariifolium</name>
    <name type="common">Dalmatian daisy</name>
    <name type="synonym">Chrysanthemum cinerariifolium</name>
    <dbReference type="NCBI Taxonomy" id="118510"/>
    <lineage>
        <taxon>Eukaryota</taxon>
        <taxon>Viridiplantae</taxon>
        <taxon>Streptophyta</taxon>
        <taxon>Embryophyta</taxon>
        <taxon>Tracheophyta</taxon>
        <taxon>Spermatophyta</taxon>
        <taxon>Magnoliopsida</taxon>
        <taxon>eudicotyledons</taxon>
        <taxon>Gunneridae</taxon>
        <taxon>Pentapetalae</taxon>
        <taxon>asterids</taxon>
        <taxon>campanulids</taxon>
        <taxon>Asterales</taxon>
        <taxon>Asteraceae</taxon>
        <taxon>Asteroideae</taxon>
        <taxon>Anthemideae</taxon>
        <taxon>Anthemidinae</taxon>
        <taxon>Tanacetum</taxon>
    </lineage>
</organism>
<feature type="compositionally biased region" description="Acidic residues" evidence="1">
    <location>
        <begin position="311"/>
        <end position="320"/>
    </location>
</feature>
<dbReference type="GO" id="GO:0003964">
    <property type="term" value="F:RNA-directed DNA polymerase activity"/>
    <property type="evidence" value="ECO:0007669"/>
    <property type="project" value="UniProtKB-KW"/>
</dbReference>
<feature type="region of interest" description="Disordered" evidence="1">
    <location>
        <begin position="1355"/>
        <end position="1401"/>
    </location>
</feature>
<feature type="region of interest" description="Disordered" evidence="1">
    <location>
        <begin position="579"/>
        <end position="641"/>
    </location>
</feature>
<dbReference type="PANTHER" id="PTHR11439">
    <property type="entry name" value="GAG-POL-RELATED RETROTRANSPOSON"/>
    <property type="match status" value="1"/>
</dbReference>
<evidence type="ECO:0000256" key="1">
    <source>
        <dbReference type="SAM" id="MobiDB-lite"/>
    </source>
</evidence>
<gene>
    <name evidence="2" type="ORF">Tci_025709</name>
</gene>
<keyword evidence="2" id="KW-0808">Transferase</keyword>
<dbReference type="CDD" id="cd09272">
    <property type="entry name" value="RNase_HI_RT_Ty1"/>
    <property type="match status" value="1"/>
</dbReference>
<feature type="compositionally biased region" description="Polar residues" evidence="1">
    <location>
        <begin position="1679"/>
        <end position="1689"/>
    </location>
</feature>
<comment type="caution">
    <text evidence="2">The sequence shown here is derived from an EMBL/GenBank/DDBJ whole genome shotgun (WGS) entry which is preliminary data.</text>
</comment>
<keyword evidence="2" id="KW-0695">RNA-directed DNA polymerase</keyword>
<feature type="compositionally biased region" description="Basic and acidic residues" evidence="1">
    <location>
        <begin position="300"/>
        <end position="310"/>
    </location>
</feature>
<feature type="compositionally biased region" description="Basic and acidic residues" evidence="1">
    <location>
        <begin position="1355"/>
        <end position="1374"/>
    </location>
</feature>
<proteinExistence type="predicted"/>
<feature type="compositionally biased region" description="Polar residues" evidence="1">
    <location>
        <begin position="1463"/>
        <end position="1480"/>
    </location>
</feature>
<reference evidence="2" key="1">
    <citation type="journal article" date="2019" name="Sci. Rep.">
        <title>Draft genome of Tanacetum cinerariifolium, the natural source of mosquito coil.</title>
        <authorList>
            <person name="Yamashiro T."/>
            <person name="Shiraishi A."/>
            <person name="Satake H."/>
            <person name="Nakayama K."/>
        </authorList>
    </citation>
    <scope>NUCLEOTIDE SEQUENCE</scope>
</reference>
<accession>A0A6L2KVS5</accession>
<feature type="region of interest" description="Disordered" evidence="1">
    <location>
        <begin position="982"/>
        <end position="1004"/>
    </location>
</feature>
<feature type="region of interest" description="Disordered" evidence="1">
    <location>
        <begin position="1460"/>
        <end position="1484"/>
    </location>
</feature>
<feature type="region of interest" description="Disordered" evidence="1">
    <location>
        <begin position="1668"/>
        <end position="1689"/>
    </location>
</feature>
<feature type="compositionally biased region" description="Polar residues" evidence="1">
    <location>
        <begin position="213"/>
        <end position="230"/>
    </location>
</feature>
<keyword evidence="2" id="KW-0548">Nucleotidyltransferase</keyword>
<dbReference type="EMBL" id="BKCJ010003219">
    <property type="protein sequence ID" value="GEU53731.1"/>
    <property type="molecule type" value="Genomic_DNA"/>
</dbReference>
<protein>
    <submittedName>
        <fullName evidence="2">Reverse transcriptase domain-containing protein</fullName>
    </submittedName>
</protein>
<dbReference type="PANTHER" id="PTHR11439:SF517">
    <property type="entry name" value="CYSTEINE-RICH RLK (RECEPTOR-LIKE PROTEIN KINASE) 8"/>
    <property type="match status" value="1"/>
</dbReference>
<feature type="region of interest" description="Disordered" evidence="1">
    <location>
        <begin position="213"/>
        <end position="377"/>
    </location>
</feature>